<dbReference type="PANTHER" id="PTHR30244:SF36">
    <property type="entry name" value="3-OXO-GLUCOSE-6-PHOSPHATE:GLUTAMATE AMINOTRANSFERASE"/>
    <property type="match status" value="1"/>
</dbReference>
<dbReference type="Pfam" id="PF01041">
    <property type="entry name" value="DegT_DnrJ_EryC1"/>
    <property type="match status" value="1"/>
</dbReference>
<comment type="caution">
    <text evidence="5">The sequence shown here is derived from an EMBL/GenBank/DDBJ whole genome shotgun (WGS) entry which is preliminary data.</text>
</comment>
<feature type="compositionally biased region" description="Polar residues" evidence="4">
    <location>
        <begin position="8"/>
        <end position="30"/>
    </location>
</feature>
<keyword evidence="5" id="KW-0032">Aminotransferase</keyword>
<dbReference type="PANTHER" id="PTHR30244">
    <property type="entry name" value="TRANSAMINASE"/>
    <property type="match status" value="1"/>
</dbReference>
<evidence type="ECO:0000313" key="6">
    <source>
        <dbReference type="Proteomes" id="UP001516620"/>
    </source>
</evidence>
<proteinExistence type="inferred from homology"/>
<keyword evidence="6" id="KW-1185">Reference proteome</keyword>
<dbReference type="GO" id="GO:0008483">
    <property type="term" value="F:transaminase activity"/>
    <property type="evidence" value="ECO:0007669"/>
    <property type="project" value="UniProtKB-KW"/>
</dbReference>
<dbReference type="EMBL" id="JADCNN020000002">
    <property type="protein sequence ID" value="MBM6994659.1"/>
    <property type="molecule type" value="Genomic_DNA"/>
</dbReference>
<reference evidence="5 6" key="1">
    <citation type="submission" date="2021-01" db="EMBL/GenBank/DDBJ databases">
        <title>Paenibacillus sp.nov. isolated from the rhizosphere soil of tomato plant.</title>
        <authorList>
            <person name="Thin K.K."/>
            <person name="Zhang X."/>
            <person name="He S."/>
        </authorList>
    </citation>
    <scope>NUCLEOTIDE SEQUENCE [LARGE SCALE GENOMIC DNA]</scope>
    <source>
        <strain evidence="5 6">DXFW5</strain>
    </source>
</reference>
<keyword evidence="1 3" id="KW-0663">Pyridoxal phosphate</keyword>
<evidence type="ECO:0000256" key="1">
    <source>
        <dbReference type="ARBA" id="ARBA00022898"/>
    </source>
</evidence>
<sequence>MEPLRIGGQQTDSAVGNLTDSGTATAAGKPQSSIPLLDLKREVAELKPQVMQAIESVLDEAAFIMGNQVKQLEQETAEYLGTKHAIALNSGTDALVIALLAAGIGPGDEVITTPFTFFASAEAISRVGAEPVFAEVDPLTYNLDLDSLEAALTPRTKAVIPVHLFGRPLDMERLMDLASRRGLIVIEDAAQAFGAEAGGRKAGTIGEMGCYSFFPSKNLGAYGDGGLLVTNDSRLAETAAMLRTHGSKRKYYNERVGFNSRLDEIQAAILRVKLPHIEAWNEDRRQAAARYHELLRDIPGLMLPGEVPDGDKQVFHQYTVRVLNGQRDALQAGLAEAGISSIVYYPLPVHRLPVYADRGLTFPLAERLSQEVLSLPIWPQIEADVQEHIAGHLRRLMG</sequence>
<dbReference type="Gene3D" id="3.90.1150.10">
    <property type="entry name" value="Aspartate Aminotransferase, domain 1"/>
    <property type="match status" value="1"/>
</dbReference>
<dbReference type="InterPro" id="IPR000653">
    <property type="entry name" value="DegT/StrS_aminotransferase"/>
</dbReference>
<protein>
    <submittedName>
        <fullName evidence="5">DegT/DnrJ/EryC1/StrS family aminotransferase</fullName>
    </submittedName>
</protein>
<gene>
    <name evidence="5" type="ORF">IM700_003160</name>
</gene>
<evidence type="ECO:0000256" key="4">
    <source>
        <dbReference type="SAM" id="MobiDB-lite"/>
    </source>
</evidence>
<dbReference type="Proteomes" id="UP001516620">
    <property type="component" value="Unassembled WGS sequence"/>
</dbReference>
<organism evidence="5 6">
    <name type="scientific">Paenibacillus rhizolycopersici</name>
    <dbReference type="NCBI Taxonomy" id="2780073"/>
    <lineage>
        <taxon>Bacteria</taxon>
        <taxon>Bacillati</taxon>
        <taxon>Bacillota</taxon>
        <taxon>Bacilli</taxon>
        <taxon>Bacillales</taxon>
        <taxon>Paenibacillaceae</taxon>
        <taxon>Paenibacillus</taxon>
    </lineage>
</organism>
<keyword evidence="5" id="KW-0808">Transferase</keyword>
<name>A0ABS2H4H8_9BACL</name>
<accession>A0ABS2H4H8</accession>
<evidence type="ECO:0000256" key="2">
    <source>
        <dbReference type="ARBA" id="ARBA00037999"/>
    </source>
</evidence>
<dbReference type="InterPro" id="IPR015422">
    <property type="entry name" value="PyrdxlP-dep_Trfase_small"/>
</dbReference>
<dbReference type="InterPro" id="IPR015424">
    <property type="entry name" value="PyrdxlP-dep_Trfase"/>
</dbReference>
<dbReference type="InterPro" id="IPR015421">
    <property type="entry name" value="PyrdxlP-dep_Trfase_major"/>
</dbReference>
<dbReference type="CDD" id="cd00616">
    <property type="entry name" value="AHBA_syn"/>
    <property type="match status" value="1"/>
</dbReference>
<evidence type="ECO:0000256" key="3">
    <source>
        <dbReference type="RuleBase" id="RU004508"/>
    </source>
</evidence>
<dbReference type="PIRSF" id="PIRSF000390">
    <property type="entry name" value="PLP_StrS"/>
    <property type="match status" value="1"/>
</dbReference>
<feature type="region of interest" description="Disordered" evidence="4">
    <location>
        <begin position="1"/>
        <end position="30"/>
    </location>
</feature>
<dbReference type="SUPFAM" id="SSF53383">
    <property type="entry name" value="PLP-dependent transferases"/>
    <property type="match status" value="1"/>
</dbReference>
<dbReference type="Gene3D" id="3.40.640.10">
    <property type="entry name" value="Type I PLP-dependent aspartate aminotransferase-like (Major domain)"/>
    <property type="match status" value="1"/>
</dbReference>
<comment type="similarity">
    <text evidence="2 3">Belongs to the DegT/DnrJ/EryC1 family.</text>
</comment>
<evidence type="ECO:0000313" key="5">
    <source>
        <dbReference type="EMBL" id="MBM6994659.1"/>
    </source>
</evidence>